<name>A0A562NQL7_9RHOB</name>
<dbReference type="InterPro" id="IPR029016">
    <property type="entry name" value="GAF-like_dom_sf"/>
</dbReference>
<dbReference type="RefSeq" id="WP_145397825.1">
    <property type="nucleotide sequence ID" value="NZ_VLKU01000005.1"/>
</dbReference>
<dbReference type="Pfam" id="PF04340">
    <property type="entry name" value="DUF484"/>
    <property type="match status" value="1"/>
</dbReference>
<dbReference type="Proteomes" id="UP000316225">
    <property type="component" value="Unassembled WGS sequence"/>
</dbReference>
<accession>A0A562NQL7</accession>
<dbReference type="AlphaFoldDB" id="A0A562NQL7"/>
<proteinExistence type="predicted"/>
<evidence type="ECO:0000313" key="3">
    <source>
        <dbReference type="Proteomes" id="UP000316225"/>
    </source>
</evidence>
<protein>
    <recommendedName>
        <fullName evidence="4">DUF484 family protein</fullName>
    </recommendedName>
</protein>
<organism evidence="2 3">
    <name type="scientific">Paracoccus sulfuroxidans</name>
    <dbReference type="NCBI Taxonomy" id="384678"/>
    <lineage>
        <taxon>Bacteria</taxon>
        <taxon>Pseudomonadati</taxon>
        <taxon>Pseudomonadota</taxon>
        <taxon>Alphaproteobacteria</taxon>
        <taxon>Rhodobacterales</taxon>
        <taxon>Paracoccaceae</taxon>
        <taxon>Paracoccus</taxon>
    </lineage>
</organism>
<dbReference type="InterPro" id="IPR007435">
    <property type="entry name" value="DUF484"/>
</dbReference>
<comment type="caution">
    <text evidence="2">The sequence shown here is derived from an EMBL/GenBank/DDBJ whole genome shotgun (WGS) entry which is preliminary data.</text>
</comment>
<evidence type="ECO:0008006" key="4">
    <source>
        <dbReference type="Google" id="ProtNLM"/>
    </source>
</evidence>
<reference evidence="2 3" key="1">
    <citation type="journal article" date="2015" name="Stand. Genomic Sci.">
        <title>Genomic Encyclopedia of Bacterial and Archaeal Type Strains, Phase III: the genomes of soil and plant-associated and newly described type strains.</title>
        <authorList>
            <person name="Whitman W.B."/>
            <person name="Woyke T."/>
            <person name="Klenk H.P."/>
            <person name="Zhou Y."/>
            <person name="Lilburn T.G."/>
            <person name="Beck B.J."/>
            <person name="De Vos P."/>
            <person name="Vandamme P."/>
            <person name="Eisen J.A."/>
            <person name="Garrity G."/>
            <person name="Hugenholtz P."/>
            <person name="Kyrpides N.C."/>
        </authorList>
    </citation>
    <scope>NUCLEOTIDE SEQUENCE [LARGE SCALE GENOMIC DNA]</scope>
    <source>
        <strain evidence="2 3">CGMCC 1.5364</strain>
    </source>
</reference>
<keyword evidence="1" id="KW-0175">Coiled coil</keyword>
<gene>
    <name evidence="2" type="ORF">IQ24_02017</name>
</gene>
<evidence type="ECO:0000256" key="1">
    <source>
        <dbReference type="SAM" id="Coils"/>
    </source>
</evidence>
<dbReference type="OrthoDB" id="7200179at2"/>
<sequence length="237" mass="25906">MAAGEELQPLAEETRARLLAQPELILSDRDLMRALIGAREAEIGDNVIDIRGRAMAALEQRLDRLEAQHESVISAAYDNQSGMNTIHRAVLSLLEPDDFPTFLDNLEVNVAPILRVETLRLVMESSAEHPGTSMPGPLHLLPAGSVAEMVAGGRRAPRADDVVLRAAVPETKSVHGITRGIIKSEALLPIDLGAGRWPAMLLMGSTDPARFTPAQGSDLLRFFRQVFRLVLLGWLRE</sequence>
<evidence type="ECO:0000313" key="2">
    <source>
        <dbReference type="EMBL" id="TWI34499.1"/>
    </source>
</evidence>
<keyword evidence="3" id="KW-1185">Reference proteome</keyword>
<dbReference type="Gene3D" id="3.30.450.40">
    <property type="match status" value="1"/>
</dbReference>
<feature type="coiled-coil region" evidence="1">
    <location>
        <begin position="48"/>
        <end position="75"/>
    </location>
</feature>
<dbReference type="EMBL" id="VLKU01000005">
    <property type="protein sequence ID" value="TWI34499.1"/>
    <property type="molecule type" value="Genomic_DNA"/>
</dbReference>